<dbReference type="Gene3D" id="3.30.390.10">
    <property type="entry name" value="Enolase-like, N-terminal domain"/>
    <property type="match status" value="1"/>
</dbReference>
<dbReference type="EMBL" id="JFAX01000009">
    <property type="protein sequence ID" value="EXI67611.1"/>
    <property type="molecule type" value="Genomic_DNA"/>
</dbReference>
<dbReference type="InterPro" id="IPR029065">
    <property type="entry name" value="Enolase_C-like"/>
</dbReference>
<feature type="binding site" evidence="4">
    <location>
        <position position="197"/>
    </location>
    <ligand>
        <name>Mg(2+)</name>
        <dbReference type="ChEBI" id="CHEBI:18420"/>
    </ligand>
</feature>
<feature type="domain" description="Mandelate racemase/muconate lactonizing enzyme C-terminal" evidence="6">
    <location>
        <begin position="151"/>
        <end position="244"/>
    </location>
</feature>
<dbReference type="CDD" id="cd03320">
    <property type="entry name" value="OSBS"/>
    <property type="match status" value="1"/>
</dbReference>
<comment type="function">
    <text evidence="4">Converts 2-succinyl-6-hydroxy-2,4-cyclohexadiene-1-carboxylate (SHCHC) to 2-succinylbenzoate (OSB).</text>
</comment>
<dbReference type="HAMAP" id="MF_00470">
    <property type="entry name" value="MenC_1"/>
    <property type="match status" value="1"/>
</dbReference>
<dbReference type="PATRIC" id="fig|1454001.3.peg.1872"/>
<accession>A0A011MYG4</accession>
<feature type="active site" description="Proton acceptor" evidence="4">
    <location>
        <position position="271"/>
    </location>
</feature>
<dbReference type="NCBIfam" id="TIGR01927">
    <property type="entry name" value="menC_gam_Gplu"/>
    <property type="match status" value="1"/>
</dbReference>
<evidence type="ECO:0000256" key="1">
    <source>
        <dbReference type="ARBA" id="ARBA00022723"/>
    </source>
</evidence>
<dbReference type="SUPFAM" id="SSF51604">
    <property type="entry name" value="Enolase C-terminal domain-like"/>
    <property type="match status" value="1"/>
</dbReference>
<dbReference type="SFLD" id="SFLDG00180">
    <property type="entry name" value="muconate_cycloisomerase"/>
    <property type="match status" value="1"/>
</dbReference>
<feature type="binding site" evidence="4">
    <location>
        <position position="248"/>
    </location>
    <ligand>
        <name>Mg(2+)</name>
        <dbReference type="ChEBI" id="CHEBI:18420"/>
    </ligand>
</feature>
<dbReference type="GO" id="GO:0009234">
    <property type="term" value="P:menaquinone biosynthetic process"/>
    <property type="evidence" value="ECO:0007669"/>
    <property type="project" value="UniProtKB-UniRule"/>
</dbReference>
<dbReference type="InterPro" id="IPR041338">
    <property type="entry name" value="OSBS_N"/>
</dbReference>
<dbReference type="AlphaFoldDB" id="A0A011MYG4"/>
<dbReference type="UniPathway" id="UPA00079"/>
<keyword evidence="1 4" id="KW-0479">Metal-binding</keyword>
<keyword evidence="8" id="KW-1185">Reference proteome</keyword>
<dbReference type="InterPro" id="IPR036849">
    <property type="entry name" value="Enolase-like_C_sf"/>
</dbReference>
<organism evidence="7 8">
    <name type="scientific">Candidatus Accumulibacter adjunctus</name>
    <dbReference type="NCBI Taxonomy" id="1454001"/>
    <lineage>
        <taxon>Bacteria</taxon>
        <taxon>Pseudomonadati</taxon>
        <taxon>Pseudomonadota</taxon>
        <taxon>Betaproteobacteria</taxon>
        <taxon>Candidatus Accumulibacter</taxon>
    </lineage>
</organism>
<proteinExistence type="inferred from homology"/>
<dbReference type="Pfam" id="PF21508">
    <property type="entry name" value="MenC_N"/>
    <property type="match status" value="1"/>
</dbReference>
<dbReference type="SFLD" id="SFLDS00001">
    <property type="entry name" value="Enolase"/>
    <property type="match status" value="1"/>
</dbReference>
<dbReference type="Pfam" id="PF13378">
    <property type="entry name" value="MR_MLE_C"/>
    <property type="match status" value="1"/>
</dbReference>
<evidence type="ECO:0000259" key="6">
    <source>
        <dbReference type="SMART" id="SM00922"/>
    </source>
</evidence>
<gene>
    <name evidence="7" type="primary">ykfB</name>
    <name evidence="4" type="synonym">menC</name>
    <name evidence="7" type="ORF">AW08_01873</name>
</gene>
<comment type="caution">
    <text evidence="7">The sequence shown here is derived from an EMBL/GenBank/DDBJ whole genome shotgun (WGS) entry which is preliminary data.</text>
</comment>
<dbReference type="InterPro" id="IPR013342">
    <property type="entry name" value="Mandelate_racemase_C"/>
</dbReference>
<evidence type="ECO:0000313" key="8">
    <source>
        <dbReference type="Proteomes" id="UP000020218"/>
    </source>
</evidence>
<evidence type="ECO:0000313" key="7">
    <source>
        <dbReference type="EMBL" id="EXI67611.1"/>
    </source>
</evidence>
<dbReference type="GO" id="GO:0016853">
    <property type="term" value="F:isomerase activity"/>
    <property type="evidence" value="ECO:0007669"/>
    <property type="project" value="UniProtKB-KW"/>
</dbReference>
<evidence type="ECO:0000256" key="3">
    <source>
        <dbReference type="ARBA" id="ARBA00023239"/>
    </source>
</evidence>
<comment type="pathway">
    <text evidence="4">Quinol/quinone metabolism; menaquinone biosynthesis.</text>
</comment>
<evidence type="ECO:0000256" key="5">
    <source>
        <dbReference type="NCBIfam" id="TIGR01927"/>
    </source>
</evidence>
<dbReference type="GO" id="GO:0043748">
    <property type="term" value="F:O-succinylbenzoate synthase activity"/>
    <property type="evidence" value="ECO:0007669"/>
    <property type="project" value="UniProtKB-EC"/>
</dbReference>
<dbReference type="Gene3D" id="3.20.20.120">
    <property type="entry name" value="Enolase-like C-terminal domain"/>
    <property type="match status" value="1"/>
</dbReference>
<keyword evidence="4" id="KW-0474">Menaquinone biosynthesis</keyword>
<keyword evidence="7" id="KW-0413">Isomerase</keyword>
<sequence length="373" mass="39083">MKLAAASIHPYRLPLRSPWLTAGARVAERCGWLLCLQDDSGRRAYGDCAPLPGSGGESAPAAAQALRSLLPPLIGLTARTAIERLEPDGDCPAPVARCAVETALLDLLAQDSGLPLAAYLSGNRLRRETCSAPPPPVRINAACGIVGNLGAKDIRAACNAGFTILKMKVGVLAIDDEVALLQQIATVLPPGCRLRLDANRAWPDAAATRFLQACANLPIEMLEEPLAAPDIDRLQALQDSTTIAIAVDESIRHLDGESLVGRRAVRRLVLKPPRHGGLLPTLALARHASNAGVESIITSSLDSACGITAAAHVAAALDNGLAHGLATSAWLQEDTGSPPRTAGGLLLLDASPGLGFVPDRQRRFLPLDGLYCR</sequence>
<comment type="cofactor">
    <cofactor evidence="4">
        <name>a divalent metal cation</name>
        <dbReference type="ChEBI" id="CHEBI:60240"/>
    </cofactor>
</comment>
<keyword evidence="2 4" id="KW-0460">Magnesium</keyword>
<name>A0A011MYG4_9PROT</name>
<dbReference type="PANTHER" id="PTHR48073">
    <property type="entry name" value="O-SUCCINYLBENZOATE SYNTHASE-RELATED"/>
    <property type="match status" value="1"/>
</dbReference>
<feature type="binding site" evidence="4">
    <location>
        <position position="223"/>
    </location>
    <ligand>
        <name>Mg(2+)</name>
        <dbReference type="ChEBI" id="CHEBI:18420"/>
    </ligand>
</feature>
<protein>
    <recommendedName>
        <fullName evidence="4 5">o-succinylbenzoate synthase</fullName>
        <shortName evidence="4">OSB synthase</shortName>
        <shortName evidence="4">OSBS</shortName>
        <ecNumber evidence="4 5">4.2.1.113</ecNumber>
    </recommendedName>
    <alternativeName>
        <fullName evidence="4">4-(2'-carboxyphenyl)-4-oxybutyric acid synthase</fullName>
    </alternativeName>
    <alternativeName>
        <fullName evidence="4">o-succinylbenzoic acid synthase</fullName>
    </alternativeName>
</protein>
<evidence type="ECO:0000256" key="4">
    <source>
        <dbReference type="HAMAP-Rule" id="MF_00470"/>
    </source>
</evidence>
<comment type="similarity">
    <text evidence="4">Belongs to the mandelate racemase/muconate lactonizing enzyme family. MenC type 1 subfamily.</text>
</comment>
<dbReference type="EC" id="4.2.1.113" evidence="4 5"/>
<keyword evidence="3 4" id="KW-0456">Lyase</keyword>
<dbReference type="STRING" id="1454001.AW08_01873"/>
<evidence type="ECO:0000256" key="2">
    <source>
        <dbReference type="ARBA" id="ARBA00022842"/>
    </source>
</evidence>
<comment type="catalytic activity">
    <reaction evidence="4">
        <text>(1R,6R)-6-hydroxy-2-succinyl-cyclohexa-2,4-diene-1-carboxylate = 2-succinylbenzoate + H2O</text>
        <dbReference type="Rhea" id="RHEA:10196"/>
        <dbReference type="ChEBI" id="CHEBI:15377"/>
        <dbReference type="ChEBI" id="CHEBI:18325"/>
        <dbReference type="ChEBI" id="CHEBI:58689"/>
        <dbReference type="EC" id="4.2.1.113"/>
    </reaction>
</comment>
<dbReference type="Proteomes" id="UP000020218">
    <property type="component" value="Unassembled WGS sequence"/>
</dbReference>
<dbReference type="InterPro" id="IPR029017">
    <property type="entry name" value="Enolase-like_N"/>
</dbReference>
<dbReference type="PANTHER" id="PTHR48073:SF2">
    <property type="entry name" value="O-SUCCINYLBENZOATE SYNTHASE"/>
    <property type="match status" value="1"/>
</dbReference>
<dbReference type="InterPro" id="IPR010196">
    <property type="entry name" value="OSB_synthase_MenC1"/>
</dbReference>
<feature type="active site" description="Proton donor" evidence="4">
    <location>
        <position position="168"/>
    </location>
</feature>
<dbReference type="SFLD" id="SFLDF00009">
    <property type="entry name" value="o-succinylbenzoate_synthase"/>
    <property type="match status" value="1"/>
</dbReference>
<comment type="pathway">
    <text evidence="4">Quinol/quinone metabolism; 1,4-dihydroxy-2-naphthoate biosynthesis; 1,4-dihydroxy-2-naphthoate from chorismate: step 4/7.</text>
</comment>
<dbReference type="UniPathway" id="UPA01057">
    <property type="reaction ID" value="UER00165"/>
</dbReference>
<dbReference type="GO" id="GO:0000287">
    <property type="term" value="F:magnesium ion binding"/>
    <property type="evidence" value="ECO:0007669"/>
    <property type="project" value="UniProtKB-UniRule"/>
</dbReference>
<dbReference type="SMART" id="SM00922">
    <property type="entry name" value="MR_MLE"/>
    <property type="match status" value="1"/>
</dbReference>
<reference evidence="7" key="1">
    <citation type="submission" date="2014-02" db="EMBL/GenBank/DDBJ databases">
        <title>Expanding our view of genomic diversity in Candidatus Accumulibacter clades.</title>
        <authorList>
            <person name="Skennerton C.T."/>
            <person name="Barr J.J."/>
            <person name="Slater F.R."/>
            <person name="Bond P.L."/>
            <person name="Tyson G.W."/>
        </authorList>
    </citation>
    <scope>NUCLEOTIDE SEQUENCE [LARGE SCALE GENOMIC DNA]</scope>
</reference>
<dbReference type="SUPFAM" id="SSF54826">
    <property type="entry name" value="Enolase N-terminal domain-like"/>
    <property type="match status" value="1"/>
</dbReference>